<evidence type="ECO:0000256" key="3">
    <source>
        <dbReference type="SAM" id="SignalP"/>
    </source>
</evidence>
<dbReference type="PANTHER" id="PTHR30035:SF3">
    <property type="entry name" value="INTERMEMBRANE PHOSPHOLIPID TRANSPORT SYSTEM LIPOPROTEIN MLAA"/>
    <property type="match status" value="1"/>
</dbReference>
<organism evidence="4 6">
    <name type="scientific">Campylobacter hyointestinalis subsp. hyointestinalis</name>
    <dbReference type="NCBI Taxonomy" id="91352"/>
    <lineage>
        <taxon>Bacteria</taxon>
        <taxon>Pseudomonadati</taxon>
        <taxon>Campylobacterota</taxon>
        <taxon>Epsilonproteobacteria</taxon>
        <taxon>Campylobacterales</taxon>
        <taxon>Campylobacteraceae</taxon>
        <taxon>Campylobacter</taxon>
    </lineage>
</organism>
<dbReference type="GO" id="GO:0016020">
    <property type="term" value="C:membrane"/>
    <property type="evidence" value="ECO:0007669"/>
    <property type="project" value="InterPro"/>
</dbReference>
<dbReference type="EMBL" id="FAVB01000002">
    <property type="protein sequence ID" value="CUU76103.1"/>
    <property type="molecule type" value="Genomic_DNA"/>
</dbReference>
<evidence type="ECO:0000313" key="5">
    <source>
        <dbReference type="EMBL" id="CUU87655.1"/>
    </source>
</evidence>
<dbReference type="GO" id="GO:0120010">
    <property type="term" value="P:intermembrane phospholipid transfer"/>
    <property type="evidence" value="ECO:0007669"/>
    <property type="project" value="TreeGrafter"/>
</dbReference>
<dbReference type="EMBL" id="FAVC01000002">
    <property type="protein sequence ID" value="CUU87655.1"/>
    <property type="molecule type" value="Genomic_DNA"/>
</dbReference>
<evidence type="ECO:0000313" key="7">
    <source>
        <dbReference type="Proteomes" id="UP000052245"/>
    </source>
</evidence>
<comment type="caution">
    <text evidence="4">The sequence shown here is derived from an EMBL/GenBank/DDBJ whole genome shotgun (WGS) entry which is preliminary data.</text>
</comment>
<feature type="signal peptide" evidence="3">
    <location>
        <begin position="1"/>
        <end position="16"/>
    </location>
</feature>
<dbReference type="Pfam" id="PF04333">
    <property type="entry name" value="MlaA"/>
    <property type="match status" value="1"/>
</dbReference>
<dbReference type="AlphaFoldDB" id="A0A0S4SPK5"/>
<keyword evidence="4" id="KW-0449">Lipoprotein</keyword>
<gene>
    <name evidence="4" type="primary">mlaA</name>
    <name evidence="4" type="ORF">ERS686654_00718</name>
    <name evidence="5" type="ORF">ERS739223_01349</name>
</gene>
<proteinExistence type="inferred from homology"/>
<reference evidence="6 7" key="1">
    <citation type="submission" date="2015-11" db="EMBL/GenBank/DDBJ databases">
        <authorList>
            <consortium name="Pathogen Informatics"/>
        </authorList>
    </citation>
    <scope>NUCLEOTIDE SEQUENCE [LARGE SCALE GENOMIC DNA]</scope>
    <source>
        <strain evidence="4 6">006A-0059</strain>
        <strain evidence="5 7">007A-0283</strain>
    </source>
</reference>
<dbReference type="Proteomes" id="UP000052237">
    <property type="component" value="Unassembled WGS sequence"/>
</dbReference>
<accession>A0A0S4SPK5</accession>
<dbReference type="Proteomes" id="UP000052245">
    <property type="component" value="Unassembled WGS sequence"/>
</dbReference>
<evidence type="ECO:0000256" key="2">
    <source>
        <dbReference type="ARBA" id="ARBA00022729"/>
    </source>
</evidence>
<evidence type="ECO:0000313" key="6">
    <source>
        <dbReference type="Proteomes" id="UP000052237"/>
    </source>
</evidence>
<accession>A0A9W5EWE9</accession>
<keyword evidence="2 3" id="KW-0732">Signal</keyword>
<evidence type="ECO:0000313" key="4">
    <source>
        <dbReference type="EMBL" id="CUU76103.1"/>
    </source>
</evidence>
<feature type="chain" id="PRO_5014239496" evidence="3">
    <location>
        <begin position="17"/>
        <end position="235"/>
    </location>
</feature>
<dbReference type="PANTHER" id="PTHR30035">
    <property type="entry name" value="LIPOPROTEIN VACJ-RELATED"/>
    <property type="match status" value="1"/>
</dbReference>
<evidence type="ECO:0000256" key="1">
    <source>
        <dbReference type="ARBA" id="ARBA00010634"/>
    </source>
</evidence>
<dbReference type="RefSeq" id="WP_059430385.1">
    <property type="nucleotide sequence ID" value="NZ_FAVB01000002.1"/>
</dbReference>
<protein>
    <submittedName>
        <fullName evidence="4">VacJ family lipoprotein</fullName>
    </submittedName>
</protein>
<dbReference type="PRINTS" id="PR01805">
    <property type="entry name" value="VACJLIPOPROT"/>
</dbReference>
<sequence>MKLSIIILIFMSSLFANDISSFESEYEEQSDFDPLSGYNRVMTDINDVLYKNLFIPVFKGYDYVMPDEGQTAISNFFYNILYPIRLINNLLQFKFKNAGDETLRFVANTIVGFAGISDVATNVYGIRKHDEDFGQTLGYWGMGSGFPVVLPVLGQSNLRDMFGLGGDYFTNPINYMNVWWAKDSKFINFSTAVFMQINEESLDPNRYINLTSDAIDLYPFIKNAYEQRRNALIKE</sequence>
<name>A0A0S4SPK5_CAMHY</name>
<keyword evidence="6" id="KW-1185">Reference proteome</keyword>
<dbReference type="InterPro" id="IPR007428">
    <property type="entry name" value="MlaA"/>
</dbReference>
<comment type="similarity">
    <text evidence="1">Belongs to the MlaA family.</text>
</comment>